<dbReference type="InterPro" id="IPR024975">
    <property type="entry name" value="NOV_C"/>
</dbReference>
<dbReference type="SMART" id="SM00530">
    <property type="entry name" value="HTH_XRE"/>
    <property type="match status" value="1"/>
</dbReference>
<organism evidence="5 6">
    <name type="scientific">Abyssobacteria bacterium (strain SURF_5)</name>
    <dbReference type="NCBI Taxonomy" id="2093360"/>
    <lineage>
        <taxon>Bacteria</taxon>
        <taxon>Pseudomonadati</taxon>
        <taxon>Candidatus Hydrogenedentota</taxon>
        <taxon>Candidatus Abyssobacteria</taxon>
    </lineage>
</organism>
<dbReference type="Pfam" id="PF13020">
    <property type="entry name" value="NOV_C"/>
    <property type="match status" value="1"/>
</dbReference>
<accession>A0A3A4NQP9</accession>
<gene>
    <name evidence="5" type="ORF">C4520_07700</name>
</gene>
<proteinExistence type="predicted"/>
<dbReference type="InterPro" id="IPR000330">
    <property type="entry name" value="SNF2_N"/>
</dbReference>
<dbReference type="PANTHER" id="PTHR45766:SF6">
    <property type="entry name" value="SWI_SNF-RELATED MATRIX-ASSOCIATED ACTIN-DEPENDENT REGULATOR OF CHROMATIN SUBFAMILY A-LIKE PROTEIN 1"/>
    <property type="match status" value="1"/>
</dbReference>
<dbReference type="InterPro" id="IPR001650">
    <property type="entry name" value="Helicase_C-like"/>
</dbReference>
<protein>
    <submittedName>
        <fullName evidence="5">DUF3883 domain-containing protein</fullName>
    </submittedName>
</protein>
<dbReference type="PROSITE" id="PS50943">
    <property type="entry name" value="HTH_CROC1"/>
    <property type="match status" value="1"/>
</dbReference>
<name>A0A3A4NQP9_ABYX5</name>
<evidence type="ECO:0000313" key="5">
    <source>
        <dbReference type="EMBL" id="RJP22898.1"/>
    </source>
</evidence>
<dbReference type="InterPro" id="IPR038718">
    <property type="entry name" value="SNF2-like_sf"/>
</dbReference>
<dbReference type="EMBL" id="QZKU01000053">
    <property type="protein sequence ID" value="RJP22898.1"/>
    <property type="molecule type" value="Genomic_DNA"/>
</dbReference>
<dbReference type="InterPro" id="IPR014001">
    <property type="entry name" value="Helicase_ATP-bd"/>
</dbReference>
<keyword evidence="1" id="KW-0378">Hydrolase</keyword>
<dbReference type="GO" id="GO:0003677">
    <property type="term" value="F:DNA binding"/>
    <property type="evidence" value="ECO:0007669"/>
    <property type="project" value="InterPro"/>
</dbReference>
<dbReference type="InterPro" id="IPR049730">
    <property type="entry name" value="SNF2/RAD54-like_C"/>
</dbReference>
<dbReference type="PROSITE" id="PS51192">
    <property type="entry name" value="HELICASE_ATP_BIND_1"/>
    <property type="match status" value="1"/>
</dbReference>
<dbReference type="SUPFAM" id="SSF47413">
    <property type="entry name" value="lambda repressor-like DNA-binding domains"/>
    <property type="match status" value="1"/>
</dbReference>
<dbReference type="SMART" id="SM00490">
    <property type="entry name" value="HELICc"/>
    <property type="match status" value="1"/>
</dbReference>
<evidence type="ECO:0000259" key="2">
    <source>
        <dbReference type="PROSITE" id="PS50943"/>
    </source>
</evidence>
<dbReference type="AlphaFoldDB" id="A0A3A4NQP9"/>
<dbReference type="Proteomes" id="UP000265882">
    <property type="component" value="Unassembled WGS sequence"/>
</dbReference>
<dbReference type="GO" id="GO:0016787">
    <property type="term" value="F:hydrolase activity"/>
    <property type="evidence" value="ECO:0007669"/>
    <property type="project" value="UniProtKB-KW"/>
</dbReference>
<comment type="caution">
    <text evidence="5">The sequence shown here is derived from an EMBL/GenBank/DDBJ whole genome shotgun (WGS) entry which is preliminary data.</text>
</comment>
<dbReference type="SMART" id="SM00487">
    <property type="entry name" value="DEXDc"/>
    <property type="match status" value="1"/>
</dbReference>
<dbReference type="Pfam" id="PF00176">
    <property type="entry name" value="SNF2-rel_dom"/>
    <property type="match status" value="1"/>
</dbReference>
<dbReference type="Gene3D" id="1.10.260.40">
    <property type="entry name" value="lambda repressor-like DNA-binding domains"/>
    <property type="match status" value="1"/>
</dbReference>
<dbReference type="Gene3D" id="3.40.50.300">
    <property type="entry name" value="P-loop containing nucleotide triphosphate hydrolases"/>
    <property type="match status" value="1"/>
</dbReference>
<evidence type="ECO:0000259" key="3">
    <source>
        <dbReference type="PROSITE" id="PS51192"/>
    </source>
</evidence>
<dbReference type="InterPro" id="IPR027417">
    <property type="entry name" value="P-loop_NTPase"/>
</dbReference>
<evidence type="ECO:0000256" key="1">
    <source>
        <dbReference type="ARBA" id="ARBA00022801"/>
    </source>
</evidence>
<evidence type="ECO:0000259" key="4">
    <source>
        <dbReference type="PROSITE" id="PS51194"/>
    </source>
</evidence>
<dbReference type="SUPFAM" id="SSF52540">
    <property type="entry name" value="P-loop containing nucleoside triphosphate hydrolases"/>
    <property type="match status" value="2"/>
</dbReference>
<reference evidence="5 6" key="1">
    <citation type="journal article" date="2017" name="ISME J.">
        <title>Energy and carbon metabolisms in a deep terrestrial subsurface fluid microbial community.</title>
        <authorList>
            <person name="Momper L."/>
            <person name="Jungbluth S.P."/>
            <person name="Lee M.D."/>
            <person name="Amend J.P."/>
        </authorList>
    </citation>
    <scope>NUCLEOTIDE SEQUENCE [LARGE SCALE GENOMIC DNA]</scope>
    <source>
        <strain evidence="5">SURF_5</strain>
    </source>
</reference>
<dbReference type="CDD" id="cd18793">
    <property type="entry name" value="SF2_C_SNF"/>
    <property type="match status" value="1"/>
</dbReference>
<dbReference type="Gene3D" id="3.40.50.10810">
    <property type="entry name" value="Tandem AAA-ATPase domain"/>
    <property type="match status" value="1"/>
</dbReference>
<feature type="domain" description="Helicase C-terminal" evidence="4">
    <location>
        <begin position="528"/>
        <end position="694"/>
    </location>
</feature>
<dbReference type="CDD" id="cd00093">
    <property type="entry name" value="HTH_XRE"/>
    <property type="match status" value="1"/>
</dbReference>
<sequence>MSRSERIGPKPDGKYPERIRELRAHFGLTQQALAASLGVSFATINRWENGQTTPSQLSWNRLREFALQIADQHTPYDKKTRKNEKATLDFTANPEVVKLLAEGERLSYGHLMNPAFATEISSIDPLPHQRIAVYDYMLRQPRLRFLLADDAGAGKTIMTGLYLREMLSRRLLQRILIITPAGLLGNWRRELLTLFNLPFTIVSGSDTRDRNPFLGDNSNNVIISIDTLVTPRVFSCLKEAATSPYDIAIFDEAHKLSADRGTDMRVIRRKRYCLAEALAGVNDLNEDWKLGWSVQHLLLLTATPHMGKDYPYYALWRLLEPDGLSTPAVFNRYSPEQRRRHFIRRTKEEMLHLDGAPLFPKRITDTHAYKLTQGEISEQTLYDETTDYLKYVYNRAKLLNREAARLAMAVFQRRLASSTYALMRSFERRIEKLDRLIEDVQDGKLTIEQLLMFQKRIREDEDVLDSKAADEEFEIDGREENEVAEDRLLSGVYAASLADLLAEKGQVKDLLALAEKVYDLALESKFEKLREILTDPKFSGEKFIVFTEHRDTLNFLVKRLNGLGFTGQIAQIHGGMHYTDREKEVEHFRKQASEGGARLLICTDAAGEGINLQFCRIMINYDIPWNPARLEQRMGRIHRYGQKHDPVLILNLVSSSTREGKVLGTLLRKLETIRKELKSDKVFDCIGRIFSDVSIKKYMELAITADPDDVARELDGRLTKEQVEALAEREKSLYGTNGDVAKELPRLRETLDREIYFRLLPGYVRHYLQRAAPLVDIKIDGDMDKFFTMRPVKPGAMDEILPSLEIYPETVRNALSVSRPPDRDEAVWLHPGEPVFEEIRRLVSNRLSEQGRRGAIFIDPSSEHPYLFHLALLSVVRQTDSDIPELAREDVLETKLVGLRQYDDGKISLCPVEHLLLLKGGRGLPSSAQNLAVSAQEKIQRAQLFLTEGPVREIALRHKQRLLENLPEREIFIKKGFDFQEAEFATARVKQSEKARAGNRKALQALEEIKQRQRNLGSRRKAVLEAARKEIELVAPAPVVFIAHALVVPSSDPAEIERHRATVEMVAMEIAQAFEEAAGADVAYVHTPELARGAGLPDNPGFDLLSTRSGNCRRAIEVKGRAGTGEVEVSSNEWARACNMREDYWLYVVYECATPSPRLVRVRDPFGALLAKAKGSVLIGVKQVMEAAEVL</sequence>
<feature type="domain" description="Helicase ATP-binding" evidence="3">
    <location>
        <begin position="136"/>
        <end position="322"/>
    </location>
</feature>
<evidence type="ECO:0000313" key="6">
    <source>
        <dbReference type="Proteomes" id="UP000265882"/>
    </source>
</evidence>
<feature type="domain" description="HTH cro/C1-type" evidence="2">
    <location>
        <begin position="19"/>
        <end position="56"/>
    </location>
</feature>
<dbReference type="InterPro" id="IPR010982">
    <property type="entry name" value="Lambda_DNA-bd_dom_sf"/>
</dbReference>
<dbReference type="PANTHER" id="PTHR45766">
    <property type="entry name" value="DNA ANNEALING HELICASE AND ENDONUCLEASE ZRANB3 FAMILY MEMBER"/>
    <property type="match status" value="1"/>
</dbReference>
<dbReference type="PROSITE" id="PS51194">
    <property type="entry name" value="HELICASE_CTER"/>
    <property type="match status" value="1"/>
</dbReference>
<dbReference type="GO" id="GO:0005524">
    <property type="term" value="F:ATP binding"/>
    <property type="evidence" value="ECO:0007669"/>
    <property type="project" value="InterPro"/>
</dbReference>
<dbReference type="Pfam" id="PF01381">
    <property type="entry name" value="HTH_3"/>
    <property type="match status" value="1"/>
</dbReference>
<dbReference type="InterPro" id="IPR001387">
    <property type="entry name" value="Cro/C1-type_HTH"/>
</dbReference>
<dbReference type="Pfam" id="PF00271">
    <property type="entry name" value="Helicase_C"/>
    <property type="match status" value="1"/>
</dbReference>